<dbReference type="InterPro" id="IPR009926">
    <property type="entry name" value="T3SS_YcgR_PilZN"/>
</dbReference>
<dbReference type="RefSeq" id="WP_132766981.1">
    <property type="nucleotide sequence ID" value="NZ_SMAB01000002.1"/>
</dbReference>
<dbReference type="OrthoDB" id="1951449at2"/>
<evidence type="ECO:0000313" key="3">
    <source>
        <dbReference type="EMBL" id="TCS84121.1"/>
    </source>
</evidence>
<name>A0A4R3KK01_9BACI</name>
<feature type="domain" description="PilZ" evidence="1">
    <location>
        <begin position="98"/>
        <end position="211"/>
    </location>
</feature>
<dbReference type="AlphaFoldDB" id="A0A4R3KK01"/>
<dbReference type="InterPro" id="IPR009875">
    <property type="entry name" value="PilZ_domain"/>
</dbReference>
<feature type="domain" description="Type III secretion system flagellar brake protein YcgR PilZN" evidence="2">
    <location>
        <begin position="4"/>
        <end position="89"/>
    </location>
</feature>
<dbReference type="GO" id="GO:0035438">
    <property type="term" value="F:cyclic-di-GMP binding"/>
    <property type="evidence" value="ECO:0007669"/>
    <property type="project" value="InterPro"/>
</dbReference>
<gene>
    <name evidence="3" type="ORF">EDD72_102164</name>
</gene>
<keyword evidence="3" id="KW-0966">Cell projection</keyword>
<accession>A0A4R3KK01</accession>
<dbReference type="Proteomes" id="UP000295788">
    <property type="component" value="Unassembled WGS sequence"/>
</dbReference>
<dbReference type="Pfam" id="PF07238">
    <property type="entry name" value="PilZ"/>
    <property type="match status" value="1"/>
</dbReference>
<comment type="caution">
    <text evidence="3">The sequence shown here is derived from an EMBL/GenBank/DDBJ whole genome shotgun (WGS) entry which is preliminary data.</text>
</comment>
<evidence type="ECO:0000259" key="2">
    <source>
        <dbReference type="Pfam" id="PF12945"/>
    </source>
</evidence>
<proteinExistence type="predicted"/>
<keyword evidence="4" id="KW-1185">Reference proteome</keyword>
<evidence type="ECO:0000313" key="4">
    <source>
        <dbReference type="Proteomes" id="UP000295788"/>
    </source>
</evidence>
<reference evidence="3 4" key="1">
    <citation type="submission" date="2019-03" db="EMBL/GenBank/DDBJ databases">
        <title>Genomic Encyclopedia of Type Strains, Phase IV (KMG-IV): sequencing the most valuable type-strain genomes for metagenomic binning, comparative biology and taxonomic classification.</title>
        <authorList>
            <person name="Goeker M."/>
        </authorList>
    </citation>
    <scope>NUCLEOTIDE SEQUENCE [LARGE SCALE GENOMIC DNA]</scope>
    <source>
        <strain evidence="3 4">DSM 23802</strain>
    </source>
</reference>
<dbReference type="SUPFAM" id="SSF141371">
    <property type="entry name" value="PilZ domain-like"/>
    <property type="match status" value="1"/>
</dbReference>
<organism evidence="3 4">
    <name type="scientific">Tepidibacillus fermentans</name>
    <dbReference type="NCBI Taxonomy" id="1281767"/>
    <lineage>
        <taxon>Bacteria</taxon>
        <taxon>Bacillati</taxon>
        <taxon>Bacillota</taxon>
        <taxon>Bacilli</taxon>
        <taxon>Bacillales</taxon>
        <taxon>Bacillaceae</taxon>
        <taxon>Tepidibacillus</taxon>
    </lineage>
</organism>
<evidence type="ECO:0000259" key="1">
    <source>
        <dbReference type="Pfam" id="PF07238"/>
    </source>
</evidence>
<sequence>MLLQINQVVFLSINHKQEFSLKTRIAEINNQYISIEIPINEKTGKIEKIPIGRRISLFYIAKDQGKYMFDTTVIGEKRDQVELLVLEIPKPEQIKQAQRRNFLRVPTSIETSFQLQDDPLKEWFLVKTLDLSGGGMQIIVPAPNKLYQGMKINGWLAIPYIIEDKIEHVQYEAEIVRIMTPAENEKVRWVSIKFTSITETSRAKVIRYCYQRQVQLRKKGII</sequence>
<dbReference type="EMBL" id="SMAB01000002">
    <property type="protein sequence ID" value="TCS84121.1"/>
    <property type="molecule type" value="Genomic_DNA"/>
</dbReference>
<dbReference type="Gene3D" id="2.40.10.220">
    <property type="entry name" value="predicted glycosyltransferase like domains"/>
    <property type="match status" value="1"/>
</dbReference>
<dbReference type="Pfam" id="PF12945">
    <property type="entry name" value="PilZNR"/>
    <property type="match status" value="1"/>
</dbReference>
<keyword evidence="3" id="KW-0282">Flagellum</keyword>
<protein>
    <submittedName>
        <fullName evidence="3">C-di-GMP-binding flagellar brake protein YcgR</fullName>
    </submittedName>
</protein>
<keyword evidence="3" id="KW-0969">Cilium</keyword>